<comment type="caution">
    <text evidence="3">The sequence shown here is derived from an EMBL/GenBank/DDBJ whole genome shotgun (WGS) entry which is preliminary data.</text>
</comment>
<gene>
    <name evidence="3" type="ORF">HNR61_002051</name>
</gene>
<evidence type="ECO:0000313" key="3">
    <source>
        <dbReference type="EMBL" id="MBA8950438.1"/>
    </source>
</evidence>
<feature type="region of interest" description="Disordered" evidence="1">
    <location>
        <begin position="49"/>
        <end position="79"/>
    </location>
</feature>
<dbReference type="RefSeq" id="WP_182842858.1">
    <property type="nucleotide sequence ID" value="NZ_BAAALP010000002.1"/>
</dbReference>
<protein>
    <submittedName>
        <fullName evidence="3">Uncharacterized protein</fullName>
    </submittedName>
</protein>
<evidence type="ECO:0000256" key="1">
    <source>
        <dbReference type="SAM" id="MobiDB-lite"/>
    </source>
</evidence>
<evidence type="ECO:0000313" key="4">
    <source>
        <dbReference type="Proteomes" id="UP000572680"/>
    </source>
</evidence>
<organism evidence="3 4">
    <name type="scientific">Actinomadura namibiensis</name>
    <dbReference type="NCBI Taxonomy" id="182080"/>
    <lineage>
        <taxon>Bacteria</taxon>
        <taxon>Bacillati</taxon>
        <taxon>Actinomycetota</taxon>
        <taxon>Actinomycetes</taxon>
        <taxon>Streptosporangiales</taxon>
        <taxon>Thermomonosporaceae</taxon>
        <taxon>Actinomadura</taxon>
    </lineage>
</organism>
<keyword evidence="4" id="KW-1185">Reference proteome</keyword>
<keyword evidence="2" id="KW-1133">Transmembrane helix</keyword>
<proteinExistence type="predicted"/>
<keyword evidence="2" id="KW-0472">Membrane</keyword>
<evidence type="ECO:0000256" key="2">
    <source>
        <dbReference type="SAM" id="Phobius"/>
    </source>
</evidence>
<keyword evidence="2" id="KW-0812">Transmembrane</keyword>
<dbReference type="AlphaFoldDB" id="A0A7W3LLS9"/>
<sequence length="200" mass="20584">MTMPQPYPAPYPPPGRPRNGVATAVGCVSVGLATALLLVSCSVLLSAGSRGDGREPPAGPVTRGPTASRTATAVPRPDAAARRMCRYAARSVAHRAAGNAAEAARMRTGAQAAARASGLPAVKALGAGGLTPMWTWCRANVPDVEPPRLPKRPRPTGTATTRPPEADVRPGAFCSPAGATGAHRGRGYVCKGPGRPRWRR</sequence>
<name>A0A7W3LLS9_ACTNM</name>
<accession>A0A7W3LLS9</accession>
<feature type="transmembrane region" description="Helical" evidence="2">
    <location>
        <begin position="20"/>
        <end position="45"/>
    </location>
</feature>
<dbReference type="Proteomes" id="UP000572680">
    <property type="component" value="Unassembled WGS sequence"/>
</dbReference>
<reference evidence="3 4" key="1">
    <citation type="submission" date="2020-08" db="EMBL/GenBank/DDBJ databases">
        <title>Genomic Encyclopedia of Type Strains, Phase IV (KMG-IV): sequencing the most valuable type-strain genomes for metagenomic binning, comparative biology and taxonomic classification.</title>
        <authorList>
            <person name="Goeker M."/>
        </authorList>
    </citation>
    <scope>NUCLEOTIDE SEQUENCE [LARGE SCALE GENOMIC DNA]</scope>
    <source>
        <strain evidence="3 4">DSM 44197</strain>
    </source>
</reference>
<feature type="region of interest" description="Disordered" evidence="1">
    <location>
        <begin position="144"/>
        <end position="200"/>
    </location>
</feature>
<dbReference type="EMBL" id="JACJIA010000002">
    <property type="protein sequence ID" value="MBA8950438.1"/>
    <property type="molecule type" value="Genomic_DNA"/>
</dbReference>